<dbReference type="CDD" id="cd06261">
    <property type="entry name" value="TM_PBP2"/>
    <property type="match status" value="1"/>
</dbReference>
<gene>
    <name evidence="10" type="ordered locus">MTES_2323</name>
</gene>
<dbReference type="KEGG" id="mts:MTES_2323"/>
<dbReference type="GO" id="GO:0055085">
    <property type="term" value="P:transmembrane transport"/>
    <property type="evidence" value="ECO:0007669"/>
    <property type="project" value="InterPro"/>
</dbReference>
<reference evidence="10 11" key="1">
    <citation type="journal article" date="2011" name="J. Bacteriol.">
        <title>Genome sequence of Microbacterium testaceum StLB037, an N-acylhomoserine lactone-degrading bacterium isolated from potato leaves.</title>
        <authorList>
            <person name="Morohoshi T."/>
            <person name="Wang W.-Z."/>
            <person name="Someya N."/>
            <person name="Ikeda T."/>
        </authorList>
    </citation>
    <scope>NUCLEOTIDE SEQUENCE [LARGE SCALE GENOMIC DNA]</scope>
    <source>
        <strain evidence="10 11">StLB037</strain>
    </source>
</reference>
<evidence type="ECO:0000256" key="7">
    <source>
        <dbReference type="RuleBase" id="RU363032"/>
    </source>
</evidence>
<dbReference type="EMBL" id="AP012052">
    <property type="protein sequence ID" value="BAJ75287.1"/>
    <property type="molecule type" value="Genomic_DNA"/>
</dbReference>
<dbReference type="InterPro" id="IPR000515">
    <property type="entry name" value="MetI-like"/>
</dbReference>
<keyword evidence="4 7" id="KW-0812">Transmembrane</keyword>
<evidence type="ECO:0000256" key="8">
    <source>
        <dbReference type="SAM" id="MobiDB-lite"/>
    </source>
</evidence>
<feature type="transmembrane region" description="Helical" evidence="7">
    <location>
        <begin position="154"/>
        <end position="175"/>
    </location>
</feature>
<keyword evidence="10" id="KW-0762">Sugar transport</keyword>
<dbReference type="InterPro" id="IPR050901">
    <property type="entry name" value="BP-dep_ABC_trans_perm"/>
</dbReference>
<keyword evidence="6 7" id="KW-0472">Membrane</keyword>
<evidence type="ECO:0000256" key="4">
    <source>
        <dbReference type="ARBA" id="ARBA00022692"/>
    </source>
</evidence>
<feature type="transmembrane region" description="Helical" evidence="7">
    <location>
        <begin position="256"/>
        <end position="280"/>
    </location>
</feature>
<evidence type="ECO:0000313" key="10">
    <source>
        <dbReference type="EMBL" id="BAJ75287.1"/>
    </source>
</evidence>
<dbReference type="Pfam" id="PF00528">
    <property type="entry name" value="BPD_transp_1"/>
    <property type="match status" value="1"/>
</dbReference>
<comment type="subcellular location">
    <subcellularLocation>
        <location evidence="1 7">Cell membrane</location>
        <topology evidence="1 7">Multi-pass membrane protein</topology>
    </subcellularLocation>
</comment>
<keyword evidence="5 7" id="KW-1133">Transmembrane helix</keyword>
<evidence type="ECO:0000313" key="11">
    <source>
        <dbReference type="Proteomes" id="UP000008975"/>
    </source>
</evidence>
<dbReference type="RefSeq" id="WP_013585412.1">
    <property type="nucleotide sequence ID" value="NC_015125.1"/>
</dbReference>
<dbReference type="PROSITE" id="PS50928">
    <property type="entry name" value="ABC_TM1"/>
    <property type="match status" value="1"/>
</dbReference>
<feature type="transmembrane region" description="Helical" evidence="7">
    <location>
        <begin position="91"/>
        <end position="114"/>
    </location>
</feature>
<dbReference type="PANTHER" id="PTHR32243:SF18">
    <property type="entry name" value="INNER MEMBRANE ABC TRANSPORTER PERMEASE PROTEIN YCJP"/>
    <property type="match status" value="1"/>
</dbReference>
<dbReference type="PANTHER" id="PTHR32243">
    <property type="entry name" value="MALTOSE TRANSPORT SYSTEM PERMEASE-RELATED"/>
    <property type="match status" value="1"/>
</dbReference>
<feature type="transmembrane region" description="Helical" evidence="7">
    <location>
        <begin position="31"/>
        <end position="52"/>
    </location>
</feature>
<organism evidence="10 11">
    <name type="scientific">Microbacterium testaceum (strain StLB037)</name>
    <dbReference type="NCBI Taxonomy" id="979556"/>
    <lineage>
        <taxon>Bacteria</taxon>
        <taxon>Bacillati</taxon>
        <taxon>Actinomycetota</taxon>
        <taxon>Actinomycetes</taxon>
        <taxon>Micrococcales</taxon>
        <taxon>Microbacteriaceae</taxon>
        <taxon>Microbacterium</taxon>
    </lineage>
</organism>
<dbReference type="GO" id="GO:0005886">
    <property type="term" value="C:plasma membrane"/>
    <property type="evidence" value="ECO:0007669"/>
    <property type="project" value="UniProtKB-SubCell"/>
</dbReference>
<comment type="similarity">
    <text evidence="7">Belongs to the binding-protein-dependent transport system permease family.</text>
</comment>
<proteinExistence type="inferred from homology"/>
<dbReference type="InterPro" id="IPR035906">
    <property type="entry name" value="MetI-like_sf"/>
</dbReference>
<dbReference type="OrthoDB" id="3524874at2"/>
<feature type="transmembrane region" description="Helical" evidence="7">
    <location>
        <begin position="213"/>
        <end position="236"/>
    </location>
</feature>
<evidence type="ECO:0000256" key="6">
    <source>
        <dbReference type="ARBA" id="ARBA00023136"/>
    </source>
</evidence>
<accession>E8NG24</accession>
<dbReference type="AlphaFoldDB" id="E8NG24"/>
<keyword evidence="3" id="KW-1003">Cell membrane</keyword>
<dbReference type="eggNOG" id="COG0395">
    <property type="taxonomic scope" value="Bacteria"/>
</dbReference>
<dbReference type="HOGENOM" id="CLU_016047_1_2_11"/>
<dbReference type="SUPFAM" id="SSF161098">
    <property type="entry name" value="MetI-like"/>
    <property type="match status" value="1"/>
</dbReference>
<evidence type="ECO:0000259" key="9">
    <source>
        <dbReference type="PROSITE" id="PS50928"/>
    </source>
</evidence>
<evidence type="ECO:0000256" key="1">
    <source>
        <dbReference type="ARBA" id="ARBA00004651"/>
    </source>
</evidence>
<evidence type="ECO:0000256" key="2">
    <source>
        <dbReference type="ARBA" id="ARBA00022448"/>
    </source>
</evidence>
<feature type="domain" description="ABC transmembrane type-1" evidence="9">
    <location>
        <begin position="89"/>
        <end position="280"/>
    </location>
</feature>
<evidence type="ECO:0000256" key="3">
    <source>
        <dbReference type="ARBA" id="ARBA00022475"/>
    </source>
</evidence>
<feature type="region of interest" description="Disordered" evidence="8">
    <location>
        <begin position="1"/>
        <end position="21"/>
    </location>
</feature>
<protein>
    <submittedName>
        <fullName evidence="10">ABC-type sugar transport system, permease component</fullName>
    </submittedName>
</protein>
<reference key="2">
    <citation type="submission" date="2011-02" db="EMBL/GenBank/DDBJ databases">
        <title>Genome sequence of Microbacterium testaceum StLB037.</title>
        <authorList>
            <person name="Morohoshi T."/>
            <person name="Wang W.Z."/>
            <person name="Someya N."/>
            <person name="Ikeda T."/>
        </authorList>
    </citation>
    <scope>NUCLEOTIDE SEQUENCE</scope>
    <source>
        <strain>StLB037</strain>
    </source>
</reference>
<evidence type="ECO:0000256" key="5">
    <source>
        <dbReference type="ARBA" id="ARBA00022989"/>
    </source>
</evidence>
<sequence>MTTLQSTPVSPASVSAAPVSEPRPRRRRRGWVWTLLTVIVLAVYLFPVYWMVSASFQPSANSADTAWFPTSPGLGGYETALNDAGLGGLRVSVLVSLGSVLVTLVVAIPAAYALSRLRSRAVSLALILLLLAQMVPSVVLATSFYAMFNSWGLLNTFLGLILANSTAGVPFAIIVMRAFMLRLDTEVIEASTVDGLGPIGTLWRIVIPLSRNAIVTAGVFAFLFSWGDLLFGLTLVNRNEMYPVSVLIYALSSSNLNTWAATMAASLIASVPALVVILAAQRHVKAGLSAGAGR</sequence>
<dbReference type="Gene3D" id="1.10.3720.10">
    <property type="entry name" value="MetI-like"/>
    <property type="match status" value="1"/>
</dbReference>
<dbReference type="STRING" id="979556.MTES_2323"/>
<feature type="compositionally biased region" description="Low complexity" evidence="8">
    <location>
        <begin position="8"/>
        <end position="20"/>
    </location>
</feature>
<dbReference type="Proteomes" id="UP000008975">
    <property type="component" value="Chromosome"/>
</dbReference>
<keyword evidence="2 7" id="KW-0813">Transport</keyword>
<feature type="transmembrane region" description="Helical" evidence="7">
    <location>
        <begin position="126"/>
        <end position="148"/>
    </location>
</feature>
<name>E8NG24_MICTS</name>